<sequence>MKKFLKGARILLEITILYLIRYFLQFNHPKIAKITSKSKKEAS</sequence>
<accession>A0A0F5PL09</accession>
<protein>
    <submittedName>
        <fullName evidence="1">Uncharacterized protein</fullName>
    </submittedName>
</protein>
<dbReference type="Proteomes" id="UP000010146">
    <property type="component" value="Unassembled WGS sequence"/>
</dbReference>
<reference evidence="2" key="3">
    <citation type="submission" date="2015-02" db="EMBL/GenBank/DDBJ databases">
        <title>Genome analysis of three genomes within the thermophilic hydrogenogenic bacterial species Caldanaerobacter subterraneus.</title>
        <authorList>
            <person name="Sant'Anna F.H."/>
            <person name="Lebedinsky A."/>
            <person name="Sokolova T."/>
            <person name="Robb F.T."/>
            <person name="Gonzalez J.M."/>
        </authorList>
    </citation>
    <scope>NUCLEOTIDE SEQUENCE [LARGE SCALE GENOMIC DNA]</scope>
    <source>
        <strain evidence="2">DSM 12653</strain>
    </source>
</reference>
<dbReference type="EMBL" id="ABXP02000095">
    <property type="protein sequence ID" value="KKC29328.1"/>
    <property type="molecule type" value="Genomic_DNA"/>
</dbReference>
<gene>
    <name evidence="1" type="ORF">CDSM653_01647</name>
</gene>
<dbReference type="AlphaFoldDB" id="A0A0F5PL09"/>
<proteinExistence type="predicted"/>
<evidence type="ECO:0000313" key="1">
    <source>
        <dbReference type="EMBL" id="KKC29328.1"/>
    </source>
</evidence>
<evidence type="ECO:0000313" key="2">
    <source>
        <dbReference type="Proteomes" id="UP000010146"/>
    </source>
</evidence>
<name>A0A0F5PL09_9THEO</name>
<reference evidence="1 2" key="2">
    <citation type="journal article" date="2015" name="BMC Genomics">
        <title>Analysis of three genomes within the thermophilic bacterial species Caldanaerobacter subterraneus with a focus on carbon monoxide dehydrogenase evolution and hydrolase diversity.</title>
        <authorList>
            <person name="Sant'Anna F.H."/>
            <person name="Lebedinsky A.V."/>
            <person name="Sokolova T.G."/>
            <person name="Robb F.T."/>
            <person name="Gonzalez J.M."/>
        </authorList>
    </citation>
    <scope>NUCLEOTIDE SEQUENCE [LARGE SCALE GENOMIC DNA]</scope>
    <source>
        <strain evidence="1 2">DSM 12653</strain>
    </source>
</reference>
<organism evidence="1 2">
    <name type="scientific">Caldanaerobacter subterraneus subsp. pacificus DSM 12653</name>
    <dbReference type="NCBI Taxonomy" id="391606"/>
    <lineage>
        <taxon>Bacteria</taxon>
        <taxon>Bacillati</taxon>
        <taxon>Bacillota</taxon>
        <taxon>Clostridia</taxon>
        <taxon>Thermoanaerobacterales</taxon>
        <taxon>Thermoanaerobacteraceae</taxon>
        <taxon>Caldanaerobacter</taxon>
    </lineage>
</organism>
<comment type="caution">
    <text evidence="1">The sequence shown here is derived from an EMBL/GenBank/DDBJ whole genome shotgun (WGS) entry which is preliminary data.</text>
</comment>
<reference evidence="1 2" key="1">
    <citation type="submission" date="2008-07" db="EMBL/GenBank/DDBJ databases">
        <authorList>
            <person name="Gonzalez J."/>
            <person name="Sokolova T."/>
            <person name="Ferriera S."/>
            <person name="Johnson J."/>
            <person name="Kravitz S."/>
            <person name="Beeson K."/>
            <person name="Sutton G."/>
            <person name="Rogers Y.-H."/>
            <person name="Friedman R."/>
            <person name="Frazier M."/>
            <person name="Venter J.C."/>
        </authorList>
    </citation>
    <scope>NUCLEOTIDE SEQUENCE [LARGE SCALE GENOMIC DNA]</scope>
    <source>
        <strain evidence="1 2">DSM 12653</strain>
    </source>
</reference>